<accession>A0A8J5EUE5</accession>
<feature type="domain" description="Late embryogenesis abundant protein LEA-2 subgroup" evidence="7">
    <location>
        <begin position="116"/>
        <end position="207"/>
    </location>
</feature>
<keyword evidence="3 6" id="KW-1133">Transmembrane helix</keyword>
<feature type="transmembrane region" description="Helical" evidence="6">
    <location>
        <begin position="58"/>
        <end position="84"/>
    </location>
</feature>
<dbReference type="AlphaFoldDB" id="A0A8J5EUE5"/>
<keyword evidence="4 6" id="KW-0472">Membrane</keyword>
<evidence type="ECO:0000313" key="9">
    <source>
        <dbReference type="Proteomes" id="UP000734854"/>
    </source>
</evidence>
<evidence type="ECO:0000313" key="8">
    <source>
        <dbReference type="EMBL" id="KAG6472716.1"/>
    </source>
</evidence>
<dbReference type="GO" id="GO:0005886">
    <property type="term" value="C:plasma membrane"/>
    <property type="evidence" value="ECO:0007669"/>
    <property type="project" value="TreeGrafter"/>
</dbReference>
<dbReference type="Proteomes" id="UP000734854">
    <property type="component" value="Unassembled WGS sequence"/>
</dbReference>
<keyword evidence="2 6" id="KW-0812">Transmembrane</keyword>
<proteinExistence type="predicted"/>
<dbReference type="PANTHER" id="PTHR31234">
    <property type="entry name" value="LATE EMBRYOGENESIS ABUNDANT (LEA) HYDROXYPROLINE-RICH GLYCOPROTEIN FAMILY"/>
    <property type="match status" value="1"/>
</dbReference>
<evidence type="ECO:0000256" key="1">
    <source>
        <dbReference type="ARBA" id="ARBA00004167"/>
    </source>
</evidence>
<comment type="caution">
    <text evidence="8">The sequence shown here is derived from an EMBL/GenBank/DDBJ whole genome shotgun (WGS) entry which is preliminary data.</text>
</comment>
<name>A0A8J5EUE5_ZINOF</name>
<dbReference type="GO" id="GO:0098542">
    <property type="term" value="P:defense response to other organism"/>
    <property type="evidence" value="ECO:0007669"/>
    <property type="project" value="InterPro"/>
</dbReference>
<dbReference type="OrthoDB" id="1917746at2759"/>
<dbReference type="EMBL" id="JACMSC010000020">
    <property type="protein sequence ID" value="KAG6472716.1"/>
    <property type="molecule type" value="Genomic_DNA"/>
</dbReference>
<reference evidence="8 9" key="1">
    <citation type="submission" date="2020-08" db="EMBL/GenBank/DDBJ databases">
        <title>Plant Genome Project.</title>
        <authorList>
            <person name="Zhang R.-G."/>
        </authorList>
    </citation>
    <scope>NUCLEOTIDE SEQUENCE [LARGE SCALE GENOMIC DNA]</scope>
    <source>
        <tissue evidence="8">Rhizome</tissue>
    </source>
</reference>
<evidence type="ECO:0000259" key="7">
    <source>
        <dbReference type="Pfam" id="PF03168"/>
    </source>
</evidence>
<keyword evidence="9" id="KW-1185">Reference proteome</keyword>
<organism evidence="8 9">
    <name type="scientific">Zingiber officinale</name>
    <name type="common">Ginger</name>
    <name type="synonym">Amomum zingiber</name>
    <dbReference type="NCBI Taxonomy" id="94328"/>
    <lineage>
        <taxon>Eukaryota</taxon>
        <taxon>Viridiplantae</taxon>
        <taxon>Streptophyta</taxon>
        <taxon>Embryophyta</taxon>
        <taxon>Tracheophyta</taxon>
        <taxon>Spermatophyta</taxon>
        <taxon>Magnoliopsida</taxon>
        <taxon>Liliopsida</taxon>
        <taxon>Zingiberales</taxon>
        <taxon>Zingiberaceae</taxon>
        <taxon>Zingiber</taxon>
    </lineage>
</organism>
<evidence type="ECO:0000256" key="2">
    <source>
        <dbReference type="ARBA" id="ARBA00022692"/>
    </source>
</evidence>
<dbReference type="Pfam" id="PF03168">
    <property type="entry name" value="LEA_2"/>
    <property type="match status" value="1"/>
</dbReference>
<evidence type="ECO:0000256" key="6">
    <source>
        <dbReference type="SAM" id="Phobius"/>
    </source>
</evidence>
<feature type="region of interest" description="Disordered" evidence="5">
    <location>
        <begin position="1"/>
        <end position="50"/>
    </location>
</feature>
<gene>
    <name evidence="8" type="ORF">ZIOFF_070193</name>
</gene>
<sequence>MAEYQRIHPVSVESPPPSAPSVLSPVFSSREKQAPPQRTVPAAPLPPPRRRRSCCCRCMCWTLLAVVVLVVAVAATAGILYLVFDPKLPKYSVDRLRISNFTIGPNSTITATFNVTVTARNPNKRIGIYYGDGSHLSSWYNGEQLCAGSFPAFYQGHRNTTVLNVLLTGETQMGSELVSELLQQQQSGMIPLAVRGNVPVRVKFGRLRLRRTTFKVRCALVVNSLTTSSDISIRSNRCRFRLKF</sequence>
<dbReference type="InterPro" id="IPR004864">
    <property type="entry name" value="LEA_2"/>
</dbReference>
<protein>
    <recommendedName>
        <fullName evidence="7">Late embryogenesis abundant protein LEA-2 subgroup domain-containing protein</fullName>
    </recommendedName>
</protein>
<comment type="subcellular location">
    <subcellularLocation>
        <location evidence="1">Membrane</location>
        <topology evidence="1">Single-pass membrane protein</topology>
    </subcellularLocation>
</comment>
<dbReference type="InterPro" id="IPR044839">
    <property type="entry name" value="NDR1-like"/>
</dbReference>
<evidence type="ECO:0000256" key="3">
    <source>
        <dbReference type="ARBA" id="ARBA00022989"/>
    </source>
</evidence>
<evidence type="ECO:0000256" key="5">
    <source>
        <dbReference type="SAM" id="MobiDB-lite"/>
    </source>
</evidence>
<evidence type="ECO:0000256" key="4">
    <source>
        <dbReference type="ARBA" id="ARBA00023136"/>
    </source>
</evidence>
<dbReference type="PANTHER" id="PTHR31234:SF72">
    <property type="entry name" value="NDR1_HIN1-LIKE PROTEIN 6"/>
    <property type="match status" value="1"/>
</dbReference>